<dbReference type="Pfam" id="PF09179">
    <property type="entry name" value="TilS"/>
    <property type="match status" value="1"/>
</dbReference>
<dbReference type="NCBIfam" id="TIGR02432">
    <property type="entry name" value="lysidine_TilS_N"/>
    <property type="match status" value="1"/>
</dbReference>
<evidence type="ECO:0000313" key="11">
    <source>
        <dbReference type="Proteomes" id="UP000616499"/>
    </source>
</evidence>
<protein>
    <recommendedName>
        <fullName evidence="2">tRNA(Ile)-lysidine synthetase</fullName>
        <ecNumber evidence="2">6.3.4.19</ecNumber>
    </recommendedName>
</protein>
<dbReference type="InterPro" id="IPR012795">
    <property type="entry name" value="tRNA_Ile_lys_synt_N"/>
</dbReference>
<dbReference type="InterPro" id="IPR012796">
    <property type="entry name" value="Lysidine-tRNA-synth_C"/>
</dbReference>
<dbReference type="InterPro" id="IPR012094">
    <property type="entry name" value="tRNA_Ile_lys_synt"/>
</dbReference>
<evidence type="ECO:0000256" key="2">
    <source>
        <dbReference type="ARBA" id="ARBA00013267"/>
    </source>
</evidence>
<dbReference type="Pfam" id="PF11734">
    <property type="entry name" value="TilS_C"/>
    <property type="match status" value="1"/>
</dbReference>
<evidence type="ECO:0000256" key="1">
    <source>
        <dbReference type="ARBA" id="ARBA00004496"/>
    </source>
</evidence>
<reference evidence="11" key="1">
    <citation type="journal article" date="2019" name="Int. J. Syst. Evol. Microbiol.">
        <title>The Global Catalogue of Microorganisms (GCM) 10K type strain sequencing project: providing services to taxonomists for standard genome sequencing and annotation.</title>
        <authorList>
            <consortium name="The Broad Institute Genomics Platform"/>
            <consortium name="The Broad Institute Genome Sequencing Center for Infectious Disease"/>
            <person name="Wu L."/>
            <person name="Ma J."/>
        </authorList>
    </citation>
    <scope>NUCLEOTIDE SEQUENCE [LARGE SCALE GENOMIC DNA]</scope>
    <source>
        <strain evidence="11">JCM 13501</strain>
    </source>
</reference>
<keyword evidence="4" id="KW-0436">Ligase</keyword>
<dbReference type="NCBIfam" id="TIGR02433">
    <property type="entry name" value="lysidine_TilS_C"/>
    <property type="match status" value="1"/>
</dbReference>
<keyword evidence="7" id="KW-0067">ATP-binding</keyword>
<feature type="domain" description="Lysidine-tRNA(Ile) synthetase C-terminal" evidence="9">
    <location>
        <begin position="294"/>
        <end position="362"/>
    </location>
</feature>
<dbReference type="PANTHER" id="PTHR43033">
    <property type="entry name" value="TRNA(ILE)-LYSIDINE SYNTHASE-RELATED"/>
    <property type="match status" value="1"/>
</dbReference>
<dbReference type="Proteomes" id="UP000616499">
    <property type="component" value="Unassembled WGS sequence"/>
</dbReference>
<keyword evidence="11" id="KW-1185">Reference proteome</keyword>
<dbReference type="EC" id="6.3.4.19" evidence="2"/>
<keyword evidence="5" id="KW-0819">tRNA processing</keyword>
<organism evidence="10 11">
    <name type="scientific">Pseudomonas asuensis</name>
    <dbReference type="NCBI Taxonomy" id="1825787"/>
    <lineage>
        <taxon>Bacteria</taxon>
        <taxon>Pseudomonadati</taxon>
        <taxon>Pseudomonadota</taxon>
        <taxon>Gammaproteobacteria</taxon>
        <taxon>Pseudomonadales</taxon>
        <taxon>Pseudomonadaceae</taxon>
        <taxon>Pseudomonas</taxon>
    </lineage>
</organism>
<evidence type="ECO:0000256" key="4">
    <source>
        <dbReference type="ARBA" id="ARBA00022598"/>
    </source>
</evidence>
<evidence type="ECO:0000256" key="5">
    <source>
        <dbReference type="ARBA" id="ARBA00022694"/>
    </source>
</evidence>
<proteinExistence type="predicted"/>
<dbReference type="SUPFAM" id="SSF82829">
    <property type="entry name" value="MesJ substrate recognition domain-like"/>
    <property type="match status" value="1"/>
</dbReference>
<evidence type="ECO:0000259" key="9">
    <source>
        <dbReference type="SMART" id="SM00977"/>
    </source>
</evidence>
<comment type="catalytic activity">
    <reaction evidence="8">
        <text>cytidine(34) in tRNA(Ile2) + L-lysine + ATP = lysidine(34) in tRNA(Ile2) + AMP + diphosphate + H(+)</text>
        <dbReference type="Rhea" id="RHEA:43744"/>
        <dbReference type="Rhea" id="RHEA-COMP:10625"/>
        <dbReference type="Rhea" id="RHEA-COMP:10670"/>
        <dbReference type="ChEBI" id="CHEBI:15378"/>
        <dbReference type="ChEBI" id="CHEBI:30616"/>
        <dbReference type="ChEBI" id="CHEBI:32551"/>
        <dbReference type="ChEBI" id="CHEBI:33019"/>
        <dbReference type="ChEBI" id="CHEBI:82748"/>
        <dbReference type="ChEBI" id="CHEBI:83665"/>
        <dbReference type="ChEBI" id="CHEBI:456215"/>
        <dbReference type="EC" id="6.3.4.19"/>
    </reaction>
</comment>
<sequence>MERCQQVCKFLQIPLSVEYVQVDQRASLERAARDARYAAFARHIEEDEVLLVAQHQDDQAETLLLRLLRGAGVKGLSAMATSRAMPKGHLIRPFLSIPREELLRYALAEGLEWVEDPSNQQVVQDRNFLRHEVLKVLRLRWPQASNSIARSAGHMAEALAVLEECAAMDLSAAQTGHAFSWLSLPSLELEVIKQLSDYRQRNALRHWLDEYSRMPDTDHWAGWVALRDATVSANPVWVLEGGEMHRGAGRLWWVSRQWLTAVLTPLQWPEGQSEIQLGGNGQARIIGQRPEGVLDIRYRQGGEVMMVPRRGHRDLKRLLNEHHVPTFLRGRLPLLFCNGQLIAVANLSGLDSAADKRWRFEWTPATSGRRLS</sequence>
<comment type="caution">
    <text evidence="10">The sequence shown here is derived from an EMBL/GenBank/DDBJ whole genome shotgun (WGS) entry which is preliminary data.</text>
</comment>
<evidence type="ECO:0000256" key="6">
    <source>
        <dbReference type="ARBA" id="ARBA00022741"/>
    </source>
</evidence>
<dbReference type="InterPro" id="IPR014729">
    <property type="entry name" value="Rossmann-like_a/b/a_fold"/>
</dbReference>
<evidence type="ECO:0000256" key="8">
    <source>
        <dbReference type="ARBA" id="ARBA00048539"/>
    </source>
</evidence>
<dbReference type="EMBL" id="BMNW01000001">
    <property type="protein sequence ID" value="GGL94919.1"/>
    <property type="molecule type" value="Genomic_DNA"/>
</dbReference>
<keyword evidence="6" id="KW-0547">Nucleotide-binding</keyword>
<dbReference type="SUPFAM" id="SSF52402">
    <property type="entry name" value="Adenine nucleotide alpha hydrolases-like"/>
    <property type="match status" value="1"/>
</dbReference>
<dbReference type="InterPro" id="IPR015262">
    <property type="entry name" value="tRNA_Ile_lys_synt_subst-bd"/>
</dbReference>
<evidence type="ECO:0000313" key="10">
    <source>
        <dbReference type="EMBL" id="GGL94919.1"/>
    </source>
</evidence>
<evidence type="ECO:0000256" key="3">
    <source>
        <dbReference type="ARBA" id="ARBA00022490"/>
    </source>
</evidence>
<dbReference type="SMART" id="SM00977">
    <property type="entry name" value="TilS_C"/>
    <property type="match status" value="1"/>
</dbReference>
<dbReference type="Gene3D" id="1.20.59.20">
    <property type="match status" value="1"/>
</dbReference>
<dbReference type="InterPro" id="IPR011063">
    <property type="entry name" value="TilS/TtcA_N"/>
</dbReference>
<dbReference type="Pfam" id="PF01171">
    <property type="entry name" value="ATP_bind_3"/>
    <property type="match status" value="1"/>
</dbReference>
<dbReference type="SUPFAM" id="SSF56037">
    <property type="entry name" value="PheT/TilS domain"/>
    <property type="match status" value="1"/>
</dbReference>
<accession>A0ABQ2GGS1</accession>
<keyword evidence="3" id="KW-0963">Cytoplasm</keyword>
<name>A0ABQ2GGS1_9PSED</name>
<evidence type="ECO:0000256" key="7">
    <source>
        <dbReference type="ARBA" id="ARBA00022840"/>
    </source>
</evidence>
<dbReference type="Gene3D" id="3.40.50.620">
    <property type="entry name" value="HUPs"/>
    <property type="match status" value="1"/>
</dbReference>
<comment type="subcellular location">
    <subcellularLocation>
        <location evidence="1">Cytoplasm</location>
    </subcellularLocation>
</comment>
<gene>
    <name evidence="10" type="primary">tilS</name>
    <name evidence="10" type="ORF">GCM10009425_02420</name>
</gene>
<dbReference type="PANTHER" id="PTHR43033:SF1">
    <property type="entry name" value="TRNA(ILE)-LYSIDINE SYNTHASE-RELATED"/>
    <property type="match status" value="1"/>
</dbReference>